<sequence>MKRKTLENMIYFLLIYLLACAVLYLLQRKLIYYPTGKIPHSFPQLKLVNQNETIEVIVLNEGKNEALLYFGGNAEAVIYNAEDFLTAFPLHTVYLLNYRGYGESTGHPTEKGIFSDAILLFDKVQEKHQKISVIGRSLGSGVAVYLASKRPLHKMALITPYDSIKSLGQSKFFIFPVFLLLKDKYDSLRRVKHIQTQTIALVAENDEVIPKKHSIRLINEFPPEQITAITINNSGHNDISYKEEYYQHLKDFFNY</sequence>
<dbReference type="InterPro" id="IPR029058">
    <property type="entry name" value="AB_hydrolase_fold"/>
</dbReference>
<gene>
    <name evidence="3" type="ORF">METZ01_LOCUS161054</name>
</gene>
<proteinExistence type="predicted"/>
<keyword evidence="1" id="KW-0812">Transmembrane</keyword>
<dbReference type="Pfam" id="PF00561">
    <property type="entry name" value="Abhydrolase_1"/>
    <property type="match status" value="1"/>
</dbReference>
<dbReference type="PANTHER" id="PTHR12277:SF81">
    <property type="entry name" value="PROTEIN ABHD13"/>
    <property type="match status" value="1"/>
</dbReference>
<evidence type="ECO:0000259" key="2">
    <source>
        <dbReference type="Pfam" id="PF00561"/>
    </source>
</evidence>
<dbReference type="InterPro" id="IPR000073">
    <property type="entry name" value="AB_hydrolase_1"/>
</dbReference>
<evidence type="ECO:0000256" key="1">
    <source>
        <dbReference type="SAM" id="Phobius"/>
    </source>
</evidence>
<evidence type="ECO:0000313" key="3">
    <source>
        <dbReference type="EMBL" id="SVB08200.1"/>
    </source>
</evidence>
<reference evidence="3" key="1">
    <citation type="submission" date="2018-05" db="EMBL/GenBank/DDBJ databases">
        <authorList>
            <person name="Lanie J.A."/>
            <person name="Ng W.-L."/>
            <person name="Kazmierczak K.M."/>
            <person name="Andrzejewski T.M."/>
            <person name="Davidsen T.M."/>
            <person name="Wayne K.J."/>
            <person name="Tettelin H."/>
            <person name="Glass J.I."/>
            <person name="Rusch D."/>
            <person name="Podicherti R."/>
            <person name="Tsui H.-C.T."/>
            <person name="Winkler M.E."/>
        </authorList>
    </citation>
    <scope>NUCLEOTIDE SEQUENCE</scope>
</reference>
<organism evidence="3">
    <name type="scientific">marine metagenome</name>
    <dbReference type="NCBI Taxonomy" id="408172"/>
    <lineage>
        <taxon>unclassified sequences</taxon>
        <taxon>metagenomes</taxon>
        <taxon>ecological metagenomes</taxon>
    </lineage>
</organism>
<feature type="transmembrane region" description="Helical" evidence="1">
    <location>
        <begin position="9"/>
        <end position="26"/>
    </location>
</feature>
<dbReference type="SUPFAM" id="SSF53474">
    <property type="entry name" value="alpha/beta-Hydrolases"/>
    <property type="match status" value="1"/>
</dbReference>
<name>A0A382B319_9ZZZZ</name>
<protein>
    <recommendedName>
        <fullName evidence="2">AB hydrolase-1 domain-containing protein</fullName>
    </recommendedName>
</protein>
<dbReference type="EMBL" id="UINC01027993">
    <property type="protein sequence ID" value="SVB08200.1"/>
    <property type="molecule type" value="Genomic_DNA"/>
</dbReference>
<keyword evidence="1" id="KW-1133">Transmembrane helix</keyword>
<dbReference type="AlphaFoldDB" id="A0A382B319"/>
<accession>A0A382B319</accession>
<dbReference type="Gene3D" id="3.40.50.1820">
    <property type="entry name" value="alpha/beta hydrolase"/>
    <property type="match status" value="2"/>
</dbReference>
<feature type="domain" description="AB hydrolase-1" evidence="2">
    <location>
        <begin position="90"/>
        <end position="160"/>
    </location>
</feature>
<keyword evidence="1" id="KW-0472">Membrane</keyword>
<dbReference type="PANTHER" id="PTHR12277">
    <property type="entry name" value="ALPHA/BETA HYDROLASE DOMAIN-CONTAINING PROTEIN"/>
    <property type="match status" value="1"/>
</dbReference>